<dbReference type="GO" id="GO:0045892">
    <property type="term" value="P:negative regulation of DNA-templated transcription"/>
    <property type="evidence" value="ECO:0007669"/>
    <property type="project" value="InterPro"/>
</dbReference>
<accession>A0A2W2CWS2</accession>
<dbReference type="RefSeq" id="WP_111132143.1">
    <property type="nucleotide sequence ID" value="NZ_POUB01000002.1"/>
</dbReference>
<evidence type="ECO:0000256" key="1">
    <source>
        <dbReference type="ARBA" id="ARBA00011046"/>
    </source>
</evidence>
<dbReference type="SUPFAM" id="SSF46785">
    <property type="entry name" value="Winged helix' DNA-binding domain"/>
    <property type="match status" value="1"/>
</dbReference>
<dbReference type="Pfam" id="PF03965">
    <property type="entry name" value="Penicillinase_R"/>
    <property type="match status" value="1"/>
</dbReference>
<dbReference type="AlphaFoldDB" id="A0A2W2CWS2"/>
<organism evidence="5 6">
    <name type="scientific">Micromonospora deserti</name>
    <dbReference type="NCBI Taxonomy" id="2070366"/>
    <lineage>
        <taxon>Bacteria</taxon>
        <taxon>Bacillati</taxon>
        <taxon>Actinomycetota</taxon>
        <taxon>Actinomycetes</taxon>
        <taxon>Micromonosporales</taxon>
        <taxon>Micromonosporaceae</taxon>
        <taxon>Micromonospora</taxon>
    </lineage>
</organism>
<evidence type="ECO:0000256" key="2">
    <source>
        <dbReference type="ARBA" id="ARBA00023015"/>
    </source>
</evidence>
<keyword evidence="6" id="KW-1185">Reference proteome</keyword>
<name>A0A2W2CWS2_9ACTN</name>
<dbReference type="EMBL" id="POUB01000002">
    <property type="protein sequence ID" value="PZG02953.1"/>
    <property type="molecule type" value="Genomic_DNA"/>
</dbReference>
<dbReference type="GO" id="GO:0003677">
    <property type="term" value="F:DNA binding"/>
    <property type="evidence" value="ECO:0007669"/>
    <property type="project" value="UniProtKB-KW"/>
</dbReference>
<dbReference type="InterPro" id="IPR036388">
    <property type="entry name" value="WH-like_DNA-bd_sf"/>
</dbReference>
<dbReference type="OrthoDB" id="9813987at2"/>
<evidence type="ECO:0000313" key="5">
    <source>
        <dbReference type="EMBL" id="PZG02953.1"/>
    </source>
</evidence>
<dbReference type="Gene3D" id="1.10.10.10">
    <property type="entry name" value="Winged helix-like DNA-binding domain superfamily/Winged helix DNA-binding domain"/>
    <property type="match status" value="1"/>
</dbReference>
<gene>
    <name evidence="5" type="ORF">C1I99_00380</name>
</gene>
<dbReference type="Proteomes" id="UP000248749">
    <property type="component" value="Unassembled WGS sequence"/>
</dbReference>
<sequence length="122" mass="13624">MRGRRRHGDLEHEILAVLASEEVALTPAQVRDRLGGGLAYNTVTTVLSRLFDKGQATREQTGRAFAYRPVRERAQVTAFQMRRLLDGEDDRAAVLARFVGALTPADEAFLAEMLRRADQEQG</sequence>
<comment type="similarity">
    <text evidence="1">Belongs to the BlaI transcriptional regulatory family.</text>
</comment>
<evidence type="ECO:0000256" key="4">
    <source>
        <dbReference type="ARBA" id="ARBA00023163"/>
    </source>
</evidence>
<dbReference type="InterPro" id="IPR005650">
    <property type="entry name" value="BlaI_family"/>
</dbReference>
<keyword evidence="3" id="KW-0238">DNA-binding</keyword>
<reference evidence="5 6" key="1">
    <citation type="submission" date="2018-01" db="EMBL/GenBank/DDBJ databases">
        <title>Draft genome sequence of Salinispora sp. 13K206.</title>
        <authorList>
            <person name="Sahin N."/>
            <person name="Saygin H."/>
            <person name="Ay H."/>
        </authorList>
    </citation>
    <scope>NUCLEOTIDE SEQUENCE [LARGE SCALE GENOMIC DNA]</scope>
    <source>
        <strain evidence="5 6">13K206</strain>
    </source>
</reference>
<protein>
    <submittedName>
        <fullName evidence="5">CopY family transcriptional regulator</fullName>
    </submittedName>
</protein>
<evidence type="ECO:0000256" key="3">
    <source>
        <dbReference type="ARBA" id="ARBA00023125"/>
    </source>
</evidence>
<proteinExistence type="inferred from homology"/>
<evidence type="ECO:0000313" key="6">
    <source>
        <dbReference type="Proteomes" id="UP000248749"/>
    </source>
</evidence>
<keyword evidence="4" id="KW-0804">Transcription</keyword>
<keyword evidence="2" id="KW-0805">Transcription regulation</keyword>
<comment type="caution">
    <text evidence="5">The sequence shown here is derived from an EMBL/GenBank/DDBJ whole genome shotgun (WGS) entry which is preliminary data.</text>
</comment>
<dbReference type="InterPro" id="IPR036390">
    <property type="entry name" value="WH_DNA-bd_sf"/>
</dbReference>